<feature type="domain" description="Beta-mannosidase Ig-fold" evidence="1">
    <location>
        <begin position="132"/>
        <end position="186"/>
    </location>
</feature>
<dbReference type="Proteomes" id="UP000183404">
    <property type="component" value="Unassembled WGS sequence"/>
</dbReference>
<dbReference type="InterPro" id="IPR041447">
    <property type="entry name" value="Mannosidase_ig"/>
</dbReference>
<protein>
    <submittedName>
        <fullName evidence="3">Beta-mannosidase</fullName>
    </submittedName>
</protein>
<dbReference type="InterPro" id="IPR041625">
    <property type="entry name" value="Beta-mannosidase_Ig"/>
</dbReference>
<proteinExistence type="predicted"/>
<dbReference type="AlphaFoldDB" id="A0A1G7KX63"/>
<dbReference type="Gene3D" id="2.60.40.10">
    <property type="entry name" value="Immunoglobulins"/>
    <property type="match status" value="2"/>
</dbReference>
<dbReference type="InterPro" id="IPR036156">
    <property type="entry name" value="Beta-gal/glucu_dom_sf"/>
</dbReference>
<sequence>MYYYSKRFYAEILPHIKEEGDGITIYGISDLLEDKEAKVVIKVFKLDGKKIAEKQLETRLIANDVTKIAHYKFDELNIGYSVKEMPIAIPGCTLPVEQNKELLESVVYVEIIADDKTYENYKVFDKFRDLDVVKTKINYEIKEDKIILTTDVPAFGVFIETENDIDLSDNCLNMMPGKEYEVSFSNKSKGIKAFDITQLIADI</sequence>
<dbReference type="Pfam" id="PF17753">
    <property type="entry name" value="Ig_mannosidase"/>
    <property type="match status" value="1"/>
</dbReference>
<dbReference type="SUPFAM" id="SSF49303">
    <property type="entry name" value="beta-Galactosidase/glucuronidase domain"/>
    <property type="match status" value="2"/>
</dbReference>
<feature type="domain" description="Mannosidase Ig/CBM-like" evidence="2">
    <location>
        <begin position="23"/>
        <end position="129"/>
    </location>
</feature>
<evidence type="ECO:0000259" key="2">
    <source>
        <dbReference type="Pfam" id="PF17786"/>
    </source>
</evidence>
<gene>
    <name evidence="3" type="ORF">SAMN04244560_00701</name>
</gene>
<evidence type="ECO:0000313" key="4">
    <source>
        <dbReference type="Proteomes" id="UP000183404"/>
    </source>
</evidence>
<organism evidence="3 4">
    <name type="scientific">Thermoanaerobacter thermohydrosulfuricus</name>
    <name type="common">Clostridium thermohydrosulfuricum</name>
    <dbReference type="NCBI Taxonomy" id="1516"/>
    <lineage>
        <taxon>Bacteria</taxon>
        <taxon>Bacillati</taxon>
        <taxon>Bacillota</taxon>
        <taxon>Clostridia</taxon>
        <taxon>Thermoanaerobacterales</taxon>
        <taxon>Thermoanaerobacteraceae</taxon>
        <taxon>Thermoanaerobacter</taxon>
    </lineage>
</organism>
<dbReference type="EMBL" id="FNBS01000012">
    <property type="protein sequence ID" value="SDF41783.1"/>
    <property type="molecule type" value="Genomic_DNA"/>
</dbReference>
<evidence type="ECO:0000313" key="3">
    <source>
        <dbReference type="EMBL" id="SDF41783.1"/>
    </source>
</evidence>
<name>A0A1G7KX63_THETY</name>
<accession>A0A1G7KX63</accession>
<dbReference type="Pfam" id="PF17786">
    <property type="entry name" value="Mannosidase_ig"/>
    <property type="match status" value="1"/>
</dbReference>
<reference evidence="3 4" key="1">
    <citation type="submission" date="2016-10" db="EMBL/GenBank/DDBJ databases">
        <authorList>
            <person name="de Groot N.N."/>
        </authorList>
    </citation>
    <scope>NUCLEOTIDE SEQUENCE [LARGE SCALE GENOMIC DNA]</scope>
    <source>
        <strain evidence="3 4">DSM 569</strain>
    </source>
</reference>
<dbReference type="InterPro" id="IPR013783">
    <property type="entry name" value="Ig-like_fold"/>
</dbReference>
<evidence type="ECO:0000259" key="1">
    <source>
        <dbReference type="Pfam" id="PF17753"/>
    </source>
</evidence>